<sequence>MDSRRDPPTTYFGGGDSYRPAYGSRRASPPRKTSPPPLSRTEHHRDGIQPGPRRERPSRSANTTPVESPRSPVVSNSGENATALGRPSDPRHWRKATFPTNGTSAIASAKGVASAPVNITPDQPSKAGQVENAVSLWLKENIRRAVLEDRLDHVNEELEGAKNEEEEYKVRFPDHRLMHEQLSSSYKKIEVKAQKLSVRIQESTAKENKLIASMNDQQRDFLAGAIPVAEGDAYTQATNMIPKIREMENKIRLQELELQSLRRLANEYNVEDQHTVLQRLDRQDQRLTTHEEKITGHSNKLEENRQSLHGYKETLNAHKQSISDLDLRLTSSEGSEDEQTTEGIAETRAKLKSHDFQFANLSSVFTSQRDHKDLSSALAGLKASSAQVQADILSAKTDVNDVKAGNTELKNEIKQLQTSAASMKDDLLQTIRLSTRSHSHSESGQAPPNPQDIQQIKEDVQQIQKEITSLAKNLAELKTKPSSPTDPDFAALRTKVEKLSSFEGHYEKFYEDTKSRLRMNEDKLSVHDGTLQQLRELQTILESWQSEAQKAQKAADANIADHYQAVVNLQGHLTSKLSNVEKQYNDFTKSVEATTKQHMASSSAAAKAQFDALKQELDSIKPLVYRNDNSIKALDTRWNAISTAHLHKSIINSLVPLGPLCEQIKEDHAKLLGRVNNVQDGNAHLQREIDTLRLESSRQAPTADAAFQSQLADLRVRIDSIANQRQDLPAGICEQLEKVQQEVHQIRSKAEQITALPQGNAALSELTDKVKQVQEEMIVLQSRPEGDPEGIRQLLEATKCLRGQTVACETKADHQQENLTVFEQRISATDQRIVEISNNIKDVRARTGQVARFQSVIATIQNQVKKLESQVSTDVSEKFRRIQEAVDEFQDTVNGLKHEPTINTAVNSNARIVDIRAVLQDFEKCFSALIYREDTFVKITNLASTVSEDFIKDFIEKEPGRVQVRNIWFRGNKDANRKKTNRHALIQLQTPDPHQVIKKVNGQRWKGREPSAIAVDDEAIETVLLNKSEAEQASPCSGTPHSLPAVPVTTSAAYNIDDQDDTITVDDSICTPQHRLPRYVDKARPFQSGNHPGRTKSNEHSSYNCYTLCARNEEESRGAWKKQ</sequence>
<reference evidence="3 4" key="1">
    <citation type="submission" date="2023-08" db="EMBL/GenBank/DDBJ databases">
        <title>Black Yeasts Isolated from many extreme environments.</title>
        <authorList>
            <person name="Coleine C."/>
            <person name="Stajich J.E."/>
            <person name="Selbmann L."/>
        </authorList>
    </citation>
    <scope>NUCLEOTIDE SEQUENCE [LARGE SCALE GENOMIC DNA]</scope>
    <source>
        <strain evidence="3 4">CCFEE 5885</strain>
    </source>
</reference>
<evidence type="ECO:0000256" key="2">
    <source>
        <dbReference type="SAM" id="MobiDB-lite"/>
    </source>
</evidence>
<feature type="compositionally biased region" description="Basic and acidic residues" evidence="2">
    <location>
        <begin position="40"/>
        <end position="58"/>
    </location>
</feature>
<feature type="region of interest" description="Disordered" evidence="2">
    <location>
        <begin position="1"/>
        <end position="102"/>
    </location>
</feature>
<dbReference type="Proteomes" id="UP001345013">
    <property type="component" value="Unassembled WGS sequence"/>
</dbReference>
<feature type="coiled-coil region" evidence="1">
    <location>
        <begin position="144"/>
        <end position="171"/>
    </location>
</feature>
<gene>
    <name evidence="3" type="ORF">LTR24_008313</name>
</gene>
<accession>A0ABR0K0G5</accession>
<keyword evidence="1" id="KW-0175">Coiled coil</keyword>
<dbReference type="PANTHER" id="PTHR32114:SF2">
    <property type="entry name" value="ABC TRANSPORTER ABCH.3"/>
    <property type="match status" value="1"/>
</dbReference>
<evidence type="ECO:0000313" key="4">
    <source>
        <dbReference type="Proteomes" id="UP001345013"/>
    </source>
</evidence>
<organism evidence="3 4">
    <name type="scientific">Lithohypha guttulata</name>
    <dbReference type="NCBI Taxonomy" id="1690604"/>
    <lineage>
        <taxon>Eukaryota</taxon>
        <taxon>Fungi</taxon>
        <taxon>Dikarya</taxon>
        <taxon>Ascomycota</taxon>
        <taxon>Pezizomycotina</taxon>
        <taxon>Eurotiomycetes</taxon>
        <taxon>Chaetothyriomycetidae</taxon>
        <taxon>Chaetothyriales</taxon>
        <taxon>Trichomeriaceae</taxon>
        <taxon>Lithohypha</taxon>
    </lineage>
</organism>
<dbReference type="PANTHER" id="PTHR32114">
    <property type="entry name" value="ABC TRANSPORTER ABCH.3"/>
    <property type="match status" value="1"/>
</dbReference>
<keyword evidence="4" id="KW-1185">Reference proteome</keyword>
<evidence type="ECO:0000313" key="3">
    <source>
        <dbReference type="EMBL" id="KAK5081097.1"/>
    </source>
</evidence>
<feature type="coiled-coil region" evidence="1">
    <location>
        <begin position="244"/>
        <end position="271"/>
    </location>
</feature>
<dbReference type="EMBL" id="JAVRRG010000141">
    <property type="protein sequence ID" value="KAK5081097.1"/>
    <property type="molecule type" value="Genomic_DNA"/>
</dbReference>
<dbReference type="Gene3D" id="1.10.287.1490">
    <property type="match status" value="2"/>
</dbReference>
<feature type="coiled-coil region" evidence="1">
    <location>
        <begin position="850"/>
        <end position="899"/>
    </location>
</feature>
<feature type="coiled-coil region" evidence="1">
    <location>
        <begin position="399"/>
        <end position="426"/>
    </location>
</feature>
<evidence type="ECO:0000256" key="1">
    <source>
        <dbReference type="SAM" id="Coils"/>
    </source>
</evidence>
<proteinExistence type="predicted"/>
<feature type="coiled-coil region" evidence="1">
    <location>
        <begin position="453"/>
        <end position="480"/>
    </location>
</feature>
<feature type="coiled-coil region" evidence="1">
    <location>
        <begin position="736"/>
        <end position="783"/>
    </location>
</feature>
<comment type="caution">
    <text evidence="3">The sequence shown here is derived from an EMBL/GenBank/DDBJ whole genome shotgun (WGS) entry which is preliminary data.</text>
</comment>
<name>A0ABR0K0G5_9EURO</name>
<protein>
    <submittedName>
        <fullName evidence="3">Uncharacterized protein</fullName>
    </submittedName>
</protein>